<protein>
    <recommendedName>
        <fullName evidence="1">Fido domain-containing protein</fullName>
    </recommendedName>
</protein>
<comment type="caution">
    <text evidence="2">The sequence shown here is derived from an EMBL/GenBank/DDBJ whole genome shotgun (WGS) entry which is preliminary data.</text>
</comment>
<accession>A0ABX1HNI6</accession>
<evidence type="ECO:0000259" key="1">
    <source>
        <dbReference type="PROSITE" id="PS51459"/>
    </source>
</evidence>
<proteinExistence type="predicted"/>
<dbReference type="EMBL" id="JAAVTK010000024">
    <property type="protein sequence ID" value="NKI91828.1"/>
    <property type="molecule type" value="Genomic_DNA"/>
</dbReference>
<name>A0ABX1HNI6_9BACT</name>
<evidence type="ECO:0000313" key="2">
    <source>
        <dbReference type="EMBL" id="NKI91828.1"/>
    </source>
</evidence>
<dbReference type="Gene3D" id="1.10.3290.10">
    <property type="entry name" value="Fido-like domain"/>
    <property type="match status" value="1"/>
</dbReference>
<sequence>MSPTSFSRSITVFHGRTAPESGTLVGYGAVIEALQLAVPLPRDLALISAKRRQYRVAGWRVFTPRHQPADTLWAHLVFALKYEGLDLLFFKKLFAQLPAATVEEWVRHAPQSRYARTVWFLYEWLLACRLDLPDLTQGNYVPVVNEQLQYAAATAPPVSRQRLRNNLPGVAGFCPLVHKTATLEQYLTRDLAGRAQHVLRGLHADVLVRTSAFLLLKDSKASFTIEGEQPPPTRALRWGHAIGQAGQQPLSREELLRLQQLVIENSRFVRLGYRTEGGFVGEHDRQTGDPIPDHVSARWQDLESLMSGLLDAAAHLETAGYPPVLSAAAIAFGFVSVHPFVDGNGRVHRYLIHHLLARLGFTPPGIIFPVSAAILERLPAYRQVLEGYSHPVLELIPWRKTADHNVEVLADTSDYYRYFDATAPAEFLFDCVAYTLEKTIPQEVAYLQRYDALKAWLDEGFQMPDKLVATLIRFLEQNQGILSKRAREKEFALLTPEEVAQIEQQYAVHFPD</sequence>
<dbReference type="PANTHER" id="PTHR13504">
    <property type="entry name" value="FIDO DOMAIN-CONTAINING PROTEIN DDB_G0283145"/>
    <property type="match status" value="1"/>
</dbReference>
<dbReference type="SUPFAM" id="SSF140931">
    <property type="entry name" value="Fic-like"/>
    <property type="match status" value="1"/>
</dbReference>
<keyword evidence="3" id="KW-1185">Reference proteome</keyword>
<dbReference type="Proteomes" id="UP000717634">
    <property type="component" value="Unassembled WGS sequence"/>
</dbReference>
<organism evidence="2 3">
    <name type="scientific">Hymenobacter artigasi</name>
    <dbReference type="NCBI Taxonomy" id="2719616"/>
    <lineage>
        <taxon>Bacteria</taxon>
        <taxon>Pseudomonadati</taxon>
        <taxon>Bacteroidota</taxon>
        <taxon>Cytophagia</taxon>
        <taxon>Cytophagales</taxon>
        <taxon>Hymenobacteraceae</taxon>
        <taxon>Hymenobacter</taxon>
    </lineage>
</organism>
<dbReference type="InterPro" id="IPR040198">
    <property type="entry name" value="Fido_containing"/>
</dbReference>
<evidence type="ECO:0000313" key="3">
    <source>
        <dbReference type="Proteomes" id="UP000717634"/>
    </source>
</evidence>
<reference evidence="2 3" key="1">
    <citation type="submission" date="2020-03" db="EMBL/GenBank/DDBJ databases">
        <title>Genomic Encyclopedia of Type Strains, Phase IV (KMG-V): Genome sequencing to study the core and pangenomes of soil and plant-associated prokaryotes.</title>
        <authorList>
            <person name="Whitman W."/>
        </authorList>
    </citation>
    <scope>NUCLEOTIDE SEQUENCE [LARGE SCALE GENOMIC DNA]</scope>
    <source>
        <strain evidence="2 3">1B</strain>
    </source>
</reference>
<dbReference type="PROSITE" id="PS51459">
    <property type="entry name" value="FIDO"/>
    <property type="match status" value="1"/>
</dbReference>
<feature type="domain" description="Fido" evidence="1">
    <location>
        <begin position="250"/>
        <end position="401"/>
    </location>
</feature>
<dbReference type="PANTHER" id="PTHR13504:SF38">
    <property type="entry name" value="FIDO DOMAIN-CONTAINING PROTEIN"/>
    <property type="match status" value="1"/>
</dbReference>
<dbReference type="Pfam" id="PF02661">
    <property type="entry name" value="Fic"/>
    <property type="match status" value="1"/>
</dbReference>
<gene>
    <name evidence="2" type="ORF">HBN54_004451</name>
</gene>
<dbReference type="InterPro" id="IPR003812">
    <property type="entry name" value="Fido"/>
</dbReference>
<dbReference type="InterPro" id="IPR036597">
    <property type="entry name" value="Fido-like_dom_sf"/>
</dbReference>
<dbReference type="RefSeq" id="WP_168675375.1">
    <property type="nucleotide sequence ID" value="NZ_JAAVTK010000024.1"/>
</dbReference>